<reference evidence="1" key="1">
    <citation type="submission" date="2023-06" db="EMBL/GenBank/DDBJ databases">
        <title>Genomic of Agaribacillus aureum.</title>
        <authorList>
            <person name="Wang G."/>
        </authorList>
    </citation>
    <scope>NUCLEOTIDE SEQUENCE</scope>
    <source>
        <strain evidence="1">BMA12</strain>
    </source>
</reference>
<keyword evidence="2" id="KW-1185">Reference proteome</keyword>
<dbReference type="EMBL" id="JAUJEB010000007">
    <property type="protein sequence ID" value="MDN5215600.1"/>
    <property type="molecule type" value="Genomic_DNA"/>
</dbReference>
<evidence type="ECO:0000313" key="2">
    <source>
        <dbReference type="Proteomes" id="UP001172083"/>
    </source>
</evidence>
<dbReference type="Proteomes" id="UP001172083">
    <property type="component" value="Unassembled WGS sequence"/>
</dbReference>
<accession>A0ABT8LFR5</accession>
<dbReference type="RefSeq" id="WP_346760939.1">
    <property type="nucleotide sequence ID" value="NZ_JAUJEB010000007.1"/>
</dbReference>
<sequence length="278" mass="32139">MKKFATYFFSLLVPGLILLNIEYNGYSLPLLLNKAKEVFFLVNKSKKKLDTKTLLLGDSVCKQLFAEKKNAATYCLCNNQSYEIPGNFILLKNLIEANSSFDKVILIINPTTLTMSLNQEYTFNYFIKPFGNDLKLLDKEEVDYINKTFPNYTAFSWLPVVKHSFSNWDIGNEDSFDDFKNSTVSATNIKYLKKIIALCEKHGIEFQVKSPPAKKSTKAYVDKVRSTLKESDAKTNRIFSNYFKSIIYFDDEYFQDGIHFSKSRFDKNDYPEIDALIN</sequence>
<protein>
    <recommendedName>
        <fullName evidence="3">SGNH/GDSL hydrolase family protein</fullName>
    </recommendedName>
</protein>
<name>A0ABT8LFR5_9BACT</name>
<evidence type="ECO:0008006" key="3">
    <source>
        <dbReference type="Google" id="ProtNLM"/>
    </source>
</evidence>
<evidence type="ECO:0000313" key="1">
    <source>
        <dbReference type="EMBL" id="MDN5215600.1"/>
    </source>
</evidence>
<comment type="caution">
    <text evidence="1">The sequence shown here is derived from an EMBL/GenBank/DDBJ whole genome shotgun (WGS) entry which is preliminary data.</text>
</comment>
<proteinExistence type="predicted"/>
<organism evidence="1 2">
    <name type="scientific">Agaribacillus aureus</name>
    <dbReference type="NCBI Taxonomy" id="3051825"/>
    <lineage>
        <taxon>Bacteria</taxon>
        <taxon>Pseudomonadati</taxon>
        <taxon>Bacteroidota</taxon>
        <taxon>Cytophagia</taxon>
        <taxon>Cytophagales</taxon>
        <taxon>Splendidivirgaceae</taxon>
        <taxon>Agaribacillus</taxon>
    </lineage>
</organism>
<gene>
    <name evidence="1" type="ORF">QQ020_26220</name>
</gene>